<evidence type="ECO:0000256" key="11">
    <source>
        <dbReference type="SAM" id="SignalP"/>
    </source>
</evidence>
<keyword evidence="6" id="KW-0479">Metal-binding</keyword>
<evidence type="ECO:0000313" key="13">
    <source>
        <dbReference type="Proteomes" id="UP000324252"/>
    </source>
</evidence>
<dbReference type="PANTHER" id="PTHR30040">
    <property type="entry name" value="THIAMINE BIOSYNTHESIS LIPOPROTEIN APBE"/>
    <property type="match status" value="1"/>
</dbReference>
<dbReference type="PANTHER" id="PTHR30040:SF2">
    <property type="entry name" value="FAD:PROTEIN FMN TRANSFERASE"/>
    <property type="match status" value="1"/>
</dbReference>
<evidence type="ECO:0000256" key="4">
    <source>
        <dbReference type="ARBA" id="ARBA00022630"/>
    </source>
</evidence>
<gene>
    <name evidence="12" type="ORF">SAMN05444142_103456</name>
</gene>
<keyword evidence="7" id="KW-0274">FAD</keyword>
<comment type="catalytic activity">
    <reaction evidence="10">
        <text>L-threonyl-[protein] + FAD = FMN-L-threonyl-[protein] + AMP + H(+)</text>
        <dbReference type="Rhea" id="RHEA:36847"/>
        <dbReference type="Rhea" id="RHEA-COMP:11060"/>
        <dbReference type="Rhea" id="RHEA-COMP:11061"/>
        <dbReference type="ChEBI" id="CHEBI:15378"/>
        <dbReference type="ChEBI" id="CHEBI:30013"/>
        <dbReference type="ChEBI" id="CHEBI:57692"/>
        <dbReference type="ChEBI" id="CHEBI:74257"/>
        <dbReference type="ChEBI" id="CHEBI:456215"/>
        <dbReference type="EC" id="2.7.1.180"/>
    </reaction>
</comment>
<dbReference type="Pfam" id="PF02424">
    <property type="entry name" value="ApbE"/>
    <property type="match status" value="1"/>
</dbReference>
<keyword evidence="5" id="KW-0808">Transferase</keyword>
<dbReference type="InterPro" id="IPR003374">
    <property type="entry name" value="ApbE-like_sf"/>
</dbReference>
<name>A0A1H0IZW8_9RHOB</name>
<evidence type="ECO:0000256" key="1">
    <source>
        <dbReference type="ARBA" id="ARBA00001946"/>
    </source>
</evidence>
<dbReference type="Gene3D" id="3.10.520.10">
    <property type="entry name" value="ApbE-like domains"/>
    <property type="match status" value="1"/>
</dbReference>
<dbReference type="InterPro" id="IPR024932">
    <property type="entry name" value="ApbE"/>
</dbReference>
<keyword evidence="11" id="KW-0732">Signal</keyword>
<proteinExistence type="predicted"/>
<evidence type="ECO:0000313" key="12">
    <source>
        <dbReference type="EMBL" id="SHK15649.1"/>
    </source>
</evidence>
<protein>
    <recommendedName>
        <fullName evidence="3">FAD:protein FMN transferase</fullName>
        <ecNumber evidence="2">2.7.1.180</ecNumber>
    </recommendedName>
    <alternativeName>
        <fullName evidence="9">Flavin transferase</fullName>
    </alternativeName>
</protein>
<keyword evidence="8" id="KW-0460">Magnesium</keyword>
<dbReference type="SUPFAM" id="SSF143631">
    <property type="entry name" value="ApbE-like"/>
    <property type="match status" value="1"/>
</dbReference>
<accession>A0A1H0IZW8</accession>
<keyword evidence="13" id="KW-1185">Reference proteome</keyword>
<comment type="cofactor">
    <cofactor evidence="1">
        <name>Mg(2+)</name>
        <dbReference type="ChEBI" id="CHEBI:18420"/>
    </cofactor>
</comment>
<evidence type="ECO:0000256" key="9">
    <source>
        <dbReference type="ARBA" id="ARBA00031306"/>
    </source>
</evidence>
<evidence type="ECO:0000256" key="10">
    <source>
        <dbReference type="ARBA" id="ARBA00048540"/>
    </source>
</evidence>
<feature type="signal peptide" evidence="11">
    <location>
        <begin position="1"/>
        <end position="23"/>
    </location>
</feature>
<organism evidence="12 13">
    <name type="scientific">Lutimaribacter pacificus</name>
    <dbReference type="NCBI Taxonomy" id="391948"/>
    <lineage>
        <taxon>Bacteria</taxon>
        <taxon>Pseudomonadati</taxon>
        <taxon>Pseudomonadota</taxon>
        <taxon>Alphaproteobacteria</taxon>
        <taxon>Rhodobacterales</taxon>
        <taxon>Roseobacteraceae</taxon>
        <taxon>Lutimaribacter</taxon>
    </lineage>
</organism>
<dbReference type="InterPro" id="IPR006311">
    <property type="entry name" value="TAT_signal"/>
</dbReference>
<reference evidence="12 13" key="1">
    <citation type="submission" date="2016-11" db="EMBL/GenBank/DDBJ databases">
        <authorList>
            <person name="Varghese N."/>
            <person name="Submissions S."/>
        </authorList>
    </citation>
    <scope>NUCLEOTIDE SEQUENCE [LARGE SCALE GENOMIC DNA]</scope>
    <source>
        <strain evidence="12 13">DSM 29620</strain>
    </source>
</reference>
<dbReference type="GO" id="GO:0016740">
    <property type="term" value="F:transferase activity"/>
    <property type="evidence" value="ECO:0007669"/>
    <property type="project" value="UniProtKB-KW"/>
</dbReference>
<keyword evidence="12" id="KW-0449">Lipoprotein</keyword>
<dbReference type="GO" id="GO:0046872">
    <property type="term" value="F:metal ion binding"/>
    <property type="evidence" value="ECO:0007669"/>
    <property type="project" value="UniProtKB-KW"/>
</dbReference>
<dbReference type="EC" id="2.7.1.180" evidence="2"/>
<feature type="chain" id="PRO_5015018723" description="FAD:protein FMN transferase" evidence="11">
    <location>
        <begin position="24"/>
        <end position="295"/>
    </location>
</feature>
<dbReference type="EMBL" id="FQZZ01000003">
    <property type="protein sequence ID" value="SHK15649.1"/>
    <property type="molecule type" value="Genomic_DNA"/>
</dbReference>
<dbReference type="PROSITE" id="PS51318">
    <property type="entry name" value="TAT"/>
    <property type="match status" value="1"/>
</dbReference>
<evidence type="ECO:0000256" key="5">
    <source>
        <dbReference type="ARBA" id="ARBA00022679"/>
    </source>
</evidence>
<evidence type="ECO:0000256" key="6">
    <source>
        <dbReference type="ARBA" id="ARBA00022723"/>
    </source>
</evidence>
<dbReference type="Proteomes" id="UP000324252">
    <property type="component" value="Unassembled WGS sequence"/>
</dbReference>
<evidence type="ECO:0000256" key="7">
    <source>
        <dbReference type="ARBA" id="ARBA00022827"/>
    </source>
</evidence>
<evidence type="ECO:0000256" key="2">
    <source>
        <dbReference type="ARBA" id="ARBA00011955"/>
    </source>
</evidence>
<evidence type="ECO:0000256" key="3">
    <source>
        <dbReference type="ARBA" id="ARBA00016337"/>
    </source>
</evidence>
<keyword evidence="4" id="KW-0285">Flavoprotein</keyword>
<sequence length="295" mass="30975">MSLGRRRFLTVTAAALAAGPALAAPGLQHWQGRALGADLRLSVAGLAPDAARALWRDVARALDGIERRFSLYRRSEVTRLNATGLLARPSRDFAALVALCDRVHDATDGAFDPTVQGVFEAQAGGRDPAAARAAAGWGRLMRRDGGLRLPPGAALTFNGIAQGWAADRIAALMRARGLQDVLIDMGEIAALGRHPEGRDWRAAIAGPAGQRLADITLRDRALATSSPMATRIGPDGLPHILHPDGRAPRWSTVAVSARSAALADALSTAFCLMDRAAIDTALAAFPQARIEAAAI</sequence>
<evidence type="ECO:0000256" key="8">
    <source>
        <dbReference type="ARBA" id="ARBA00022842"/>
    </source>
</evidence>
<dbReference type="RefSeq" id="WP_223228032.1">
    <property type="nucleotide sequence ID" value="NZ_FNIO01000005.1"/>
</dbReference>
<dbReference type="AlphaFoldDB" id="A0A1H0IZW8"/>